<comment type="similarity">
    <text evidence="1">Belongs to the proline racemase family.</text>
</comment>
<accession>A0A1H1VDC7</accession>
<evidence type="ECO:0000313" key="3">
    <source>
        <dbReference type="Proteomes" id="UP000199103"/>
    </source>
</evidence>
<protein>
    <submittedName>
        <fullName evidence="2">Proline racemase</fullName>
    </submittedName>
</protein>
<reference evidence="2 3" key="1">
    <citation type="submission" date="2016-10" db="EMBL/GenBank/DDBJ databases">
        <authorList>
            <person name="de Groot N.N."/>
        </authorList>
    </citation>
    <scope>NUCLEOTIDE SEQUENCE [LARGE SCALE GENOMIC DNA]</scope>
    <source>
        <strain evidence="2 3">DSM 21800</strain>
    </source>
</reference>
<keyword evidence="3" id="KW-1185">Reference proteome</keyword>
<dbReference type="AlphaFoldDB" id="A0A1H1VDC7"/>
<dbReference type="SUPFAM" id="SSF54506">
    <property type="entry name" value="Diaminopimelate epimerase-like"/>
    <property type="match status" value="1"/>
</dbReference>
<dbReference type="STRING" id="630515.SAMN04489812_3152"/>
<dbReference type="OrthoDB" id="181267at2"/>
<dbReference type="Gene3D" id="3.10.310.10">
    <property type="entry name" value="Diaminopimelate Epimerase, Chain A, domain 1"/>
    <property type="match status" value="2"/>
</dbReference>
<organism evidence="2 3">
    <name type="scientific">Microlunatus soli</name>
    <dbReference type="NCBI Taxonomy" id="630515"/>
    <lineage>
        <taxon>Bacteria</taxon>
        <taxon>Bacillati</taxon>
        <taxon>Actinomycetota</taxon>
        <taxon>Actinomycetes</taxon>
        <taxon>Propionibacteriales</taxon>
        <taxon>Propionibacteriaceae</taxon>
        <taxon>Microlunatus</taxon>
    </lineage>
</organism>
<sequence>MPILDVVDAEAGGDVGRVVVAGFDPPPGRSVADQARYLRDEADGLRRALIAAPYGEPSQSINLVVPALTPEADVGLIITGTMGYPGFSGSNAMCTVAALIDRGIIDPADGVLRLETPAGITPVDVHVAGAALSVSYPAPVAYAEPGQRIAEVPGWGRVAYTLAYSGTCYVVVDSADVGLRPTAAAVPEIRRLFDALLDTIGPEVRLDHPDLGVLAELRLGLLADSTVAVDPTTPETPCPVAVYMAGGVICEGPTGTGTSALLAWLAGLGRIGPGTRLLTTAPSGNSFTGEYTDDTMVGPYPAARTRVTGRPRLLGRTTIDLRTDG</sequence>
<proteinExistence type="inferred from homology"/>
<dbReference type="Proteomes" id="UP000199103">
    <property type="component" value="Chromosome I"/>
</dbReference>
<gene>
    <name evidence="2" type="ORF">SAMN04489812_3152</name>
</gene>
<dbReference type="Pfam" id="PF05544">
    <property type="entry name" value="Pro_racemase"/>
    <property type="match status" value="1"/>
</dbReference>
<dbReference type="RefSeq" id="WP_091526281.1">
    <property type="nucleotide sequence ID" value="NZ_LT629772.1"/>
</dbReference>
<dbReference type="InterPro" id="IPR008794">
    <property type="entry name" value="Pro_racemase_fam"/>
</dbReference>
<dbReference type="PANTHER" id="PTHR33442">
    <property type="entry name" value="TRANS-3-HYDROXY-L-PROLINE DEHYDRATASE"/>
    <property type="match status" value="1"/>
</dbReference>
<dbReference type="PANTHER" id="PTHR33442:SF1">
    <property type="entry name" value="TRANS-3-HYDROXY-L-PROLINE DEHYDRATASE"/>
    <property type="match status" value="1"/>
</dbReference>
<evidence type="ECO:0000256" key="1">
    <source>
        <dbReference type="ARBA" id="ARBA00007529"/>
    </source>
</evidence>
<name>A0A1H1VDC7_9ACTN</name>
<evidence type="ECO:0000313" key="2">
    <source>
        <dbReference type="EMBL" id="SDS82406.1"/>
    </source>
</evidence>
<dbReference type="EMBL" id="LT629772">
    <property type="protein sequence ID" value="SDS82406.1"/>
    <property type="molecule type" value="Genomic_DNA"/>
</dbReference>